<feature type="chain" id="PRO_5004209114" description="Cyanovirin-N domain-containing protein" evidence="1">
    <location>
        <begin position="17"/>
        <end position="117"/>
    </location>
</feature>
<proteinExistence type="predicted"/>
<accession>Q2HBW6</accession>
<dbReference type="EMBL" id="CH408030">
    <property type="protein sequence ID" value="EAQ90353.1"/>
    <property type="molecule type" value="Genomic_DNA"/>
</dbReference>
<evidence type="ECO:0000256" key="1">
    <source>
        <dbReference type="SAM" id="SignalP"/>
    </source>
</evidence>
<organism evidence="2 3">
    <name type="scientific">Chaetomium globosum (strain ATCC 6205 / CBS 148.51 / DSM 1962 / NBRC 6347 / NRRL 1970)</name>
    <name type="common">Soil fungus</name>
    <dbReference type="NCBI Taxonomy" id="306901"/>
    <lineage>
        <taxon>Eukaryota</taxon>
        <taxon>Fungi</taxon>
        <taxon>Dikarya</taxon>
        <taxon>Ascomycota</taxon>
        <taxon>Pezizomycotina</taxon>
        <taxon>Sordariomycetes</taxon>
        <taxon>Sordariomycetidae</taxon>
        <taxon>Sordariales</taxon>
        <taxon>Chaetomiaceae</taxon>
        <taxon>Chaetomium</taxon>
    </lineage>
</organism>
<name>Q2HBW6_CHAGB</name>
<dbReference type="VEuPathDB" id="FungiDB:CHGG_02288"/>
<dbReference type="Proteomes" id="UP000001056">
    <property type="component" value="Unassembled WGS sequence"/>
</dbReference>
<keyword evidence="3" id="KW-1185">Reference proteome</keyword>
<dbReference type="GeneID" id="4388591"/>
<sequence length="117" mass="12113">MLSPMILAILLPSALAFATPRAAPVAVRQADDICQCEPLEGGALWPAQPSHDITTNICVKGSGSVSCVARHGSGQLCVESEDDISCACVAAAAAQWENDEGGVWYLCNGGNVTIARQ</sequence>
<dbReference type="AlphaFoldDB" id="Q2HBW6"/>
<dbReference type="HOGENOM" id="CLU_2084587_0_0_1"/>
<feature type="signal peptide" evidence="1">
    <location>
        <begin position="1"/>
        <end position="16"/>
    </location>
</feature>
<evidence type="ECO:0000313" key="2">
    <source>
        <dbReference type="EMBL" id="EAQ90353.1"/>
    </source>
</evidence>
<keyword evidence="1" id="KW-0732">Signal</keyword>
<gene>
    <name evidence="2" type="ORF">CHGG_02288</name>
</gene>
<evidence type="ECO:0000313" key="3">
    <source>
        <dbReference type="Proteomes" id="UP000001056"/>
    </source>
</evidence>
<evidence type="ECO:0008006" key="4">
    <source>
        <dbReference type="Google" id="ProtNLM"/>
    </source>
</evidence>
<reference evidence="3" key="1">
    <citation type="journal article" date="2015" name="Genome Announc.">
        <title>Draft genome sequence of the cellulolytic fungus Chaetomium globosum.</title>
        <authorList>
            <person name="Cuomo C.A."/>
            <person name="Untereiner W.A."/>
            <person name="Ma L.-J."/>
            <person name="Grabherr M."/>
            <person name="Birren B.W."/>
        </authorList>
    </citation>
    <scope>NUCLEOTIDE SEQUENCE [LARGE SCALE GENOMIC DNA]</scope>
    <source>
        <strain evidence="3">ATCC 6205 / CBS 148.51 / DSM 1962 / NBRC 6347 / NRRL 1970</strain>
    </source>
</reference>
<dbReference type="RefSeq" id="XP_001228804.1">
    <property type="nucleotide sequence ID" value="XM_001228803.1"/>
</dbReference>
<dbReference type="InParanoid" id="Q2HBW6"/>
<protein>
    <recommendedName>
        <fullName evidence="4">Cyanovirin-N domain-containing protein</fullName>
    </recommendedName>
</protein>